<dbReference type="CDD" id="cd06578">
    <property type="entry name" value="HemD"/>
    <property type="match status" value="1"/>
</dbReference>
<dbReference type="SUPFAM" id="SSF69618">
    <property type="entry name" value="HemD-like"/>
    <property type="match status" value="1"/>
</dbReference>
<dbReference type="Pfam" id="PF02602">
    <property type="entry name" value="HEM4"/>
    <property type="match status" value="1"/>
</dbReference>
<evidence type="ECO:0000313" key="2">
    <source>
        <dbReference type="EMBL" id="NMH28327.1"/>
    </source>
</evidence>
<dbReference type="InterPro" id="IPR036108">
    <property type="entry name" value="4pyrrol_syn_uPrphyn_synt_sf"/>
</dbReference>
<dbReference type="Proteomes" id="UP000712080">
    <property type="component" value="Unassembled WGS sequence"/>
</dbReference>
<dbReference type="GO" id="GO:0005829">
    <property type="term" value="C:cytosol"/>
    <property type="evidence" value="ECO:0007669"/>
    <property type="project" value="TreeGrafter"/>
</dbReference>
<dbReference type="AlphaFoldDB" id="A0A972FUL4"/>
<protein>
    <submittedName>
        <fullName evidence="2">Uroporphyrinogen-III synthase</fullName>
    </submittedName>
</protein>
<name>A0A972FUL4_9FLAO</name>
<dbReference type="RefSeq" id="WP_169527434.1">
    <property type="nucleotide sequence ID" value="NZ_JAAMPU010000105.1"/>
</dbReference>
<dbReference type="PANTHER" id="PTHR12390:SF0">
    <property type="entry name" value="UROPORPHYRINOGEN-III SYNTHASE"/>
    <property type="match status" value="1"/>
</dbReference>
<reference evidence="2" key="1">
    <citation type="submission" date="2020-02" db="EMBL/GenBank/DDBJ databases">
        <title>Flavobacterium sp. genome.</title>
        <authorList>
            <person name="Jung H.S."/>
            <person name="Baek J.H."/>
            <person name="Jeon C.O."/>
        </authorList>
    </citation>
    <scope>NUCLEOTIDE SEQUENCE</scope>
    <source>
        <strain evidence="2">SE-s28</strain>
    </source>
</reference>
<proteinExistence type="predicted"/>
<comment type="caution">
    <text evidence="2">The sequence shown here is derived from an EMBL/GenBank/DDBJ whole genome shotgun (WGS) entry which is preliminary data.</text>
</comment>
<gene>
    <name evidence="2" type="ORF">G6047_09810</name>
</gene>
<evidence type="ECO:0000259" key="1">
    <source>
        <dbReference type="Pfam" id="PF02602"/>
    </source>
</evidence>
<dbReference type="GO" id="GO:0006780">
    <property type="term" value="P:uroporphyrinogen III biosynthetic process"/>
    <property type="evidence" value="ECO:0007669"/>
    <property type="project" value="InterPro"/>
</dbReference>
<feature type="domain" description="Tetrapyrrole biosynthesis uroporphyrinogen III synthase" evidence="1">
    <location>
        <begin position="23"/>
        <end position="220"/>
    </location>
</feature>
<evidence type="ECO:0000313" key="3">
    <source>
        <dbReference type="Proteomes" id="UP000712080"/>
    </source>
</evidence>
<dbReference type="GO" id="GO:0004852">
    <property type="term" value="F:uroporphyrinogen-III synthase activity"/>
    <property type="evidence" value="ECO:0007669"/>
    <property type="project" value="InterPro"/>
</dbReference>
<dbReference type="Gene3D" id="3.40.50.10090">
    <property type="match status" value="1"/>
</dbReference>
<accession>A0A972FUL4</accession>
<organism evidence="2 3">
    <name type="scientific">Flavobacterium silvaticum</name>
    <dbReference type="NCBI Taxonomy" id="1852020"/>
    <lineage>
        <taxon>Bacteria</taxon>
        <taxon>Pseudomonadati</taxon>
        <taxon>Bacteroidota</taxon>
        <taxon>Flavobacteriia</taxon>
        <taxon>Flavobacteriales</taxon>
        <taxon>Flavobacteriaceae</taxon>
        <taxon>Flavobacterium</taxon>
    </lineage>
</organism>
<dbReference type="PANTHER" id="PTHR12390">
    <property type="entry name" value="UROPORPHYRINOGEN III SYNTHASE"/>
    <property type="match status" value="1"/>
</dbReference>
<sequence length="231" mass="25651">MSRSTRILSTKKLKPNQKQFLLNAGFSIVEADFIRTTQLPFQLEGVNENLIFTSQNAVKAVSEHPEVQEIRRNPVFCVGEKTADLLDEVGFTVIESAGNASELAEIIVRNYASESFTFFSGNIRRNELPEALQSADIEMNEIEVYETELTPVKIQSKIDGILFFSPSAVKSFSMDNELSADAYFCIGQTTADYLVKTLGSNPSAITNIIIANQQTIESTIAKAINHFNQKI</sequence>
<keyword evidence="3" id="KW-1185">Reference proteome</keyword>
<dbReference type="InterPro" id="IPR039793">
    <property type="entry name" value="UROS/Hem4"/>
</dbReference>
<dbReference type="EMBL" id="JAAMPU010000105">
    <property type="protein sequence ID" value="NMH28327.1"/>
    <property type="molecule type" value="Genomic_DNA"/>
</dbReference>
<dbReference type="InterPro" id="IPR003754">
    <property type="entry name" value="4pyrrol_synth_uPrphyn_synth"/>
</dbReference>